<proteinExistence type="predicted"/>
<keyword evidence="2" id="KW-0808">Transferase</keyword>
<accession>A0A2I0U734</accession>
<reference evidence="3" key="2">
    <citation type="submission" date="2017-12" db="EMBL/GenBank/DDBJ databases">
        <title>Genome sequence of the Bar-tailed Godwit (Limosa lapponica baueri).</title>
        <authorList>
            <person name="Lima N.C.B."/>
            <person name="Parody-Merino A.M."/>
            <person name="Battley P.F."/>
            <person name="Fidler A.E."/>
            <person name="Prosdocimi F."/>
        </authorList>
    </citation>
    <scope>NUCLEOTIDE SEQUENCE [LARGE SCALE GENOMIC DNA]</scope>
</reference>
<dbReference type="Proteomes" id="UP000233556">
    <property type="component" value="Unassembled WGS sequence"/>
</dbReference>
<evidence type="ECO:0000313" key="2">
    <source>
        <dbReference type="EMBL" id="PKU41877.1"/>
    </source>
</evidence>
<name>A0A2I0U734_LIMLA</name>
<feature type="domain" description="Reverse transcriptase" evidence="1">
    <location>
        <begin position="1"/>
        <end position="249"/>
    </location>
</feature>
<dbReference type="EMBL" id="KZ506063">
    <property type="protein sequence ID" value="PKU41877.1"/>
    <property type="molecule type" value="Genomic_DNA"/>
</dbReference>
<dbReference type="InterPro" id="IPR000477">
    <property type="entry name" value="RT_dom"/>
</dbReference>
<gene>
    <name evidence="2" type="ORF">llap_7825</name>
</gene>
<keyword evidence="2" id="KW-0695">RNA-directed DNA polymerase</keyword>
<dbReference type="AlphaFoldDB" id="A0A2I0U734"/>
<evidence type="ECO:0000259" key="1">
    <source>
        <dbReference type="PROSITE" id="PS50878"/>
    </source>
</evidence>
<dbReference type="PANTHER" id="PTHR33332">
    <property type="entry name" value="REVERSE TRANSCRIPTASE DOMAIN-CONTAINING PROTEIN"/>
    <property type="match status" value="1"/>
</dbReference>
<dbReference type="Pfam" id="PF00078">
    <property type="entry name" value="RVT_1"/>
    <property type="match status" value="1"/>
</dbReference>
<protein>
    <submittedName>
        <fullName evidence="2">Rna-directed dna polymerase from mobile element jockey-like</fullName>
    </submittedName>
</protein>
<organism evidence="2 3">
    <name type="scientific">Limosa lapponica baueri</name>
    <dbReference type="NCBI Taxonomy" id="1758121"/>
    <lineage>
        <taxon>Eukaryota</taxon>
        <taxon>Metazoa</taxon>
        <taxon>Chordata</taxon>
        <taxon>Craniata</taxon>
        <taxon>Vertebrata</taxon>
        <taxon>Euteleostomi</taxon>
        <taxon>Archelosauria</taxon>
        <taxon>Archosauria</taxon>
        <taxon>Dinosauria</taxon>
        <taxon>Saurischia</taxon>
        <taxon>Theropoda</taxon>
        <taxon>Coelurosauria</taxon>
        <taxon>Aves</taxon>
        <taxon>Neognathae</taxon>
        <taxon>Neoaves</taxon>
        <taxon>Charadriiformes</taxon>
        <taxon>Scolopacidae</taxon>
        <taxon>Limosa</taxon>
    </lineage>
</organism>
<dbReference type="OrthoDB" id="10063195at2759"/>
<keyword evidence="3" id="KW-1185">Reference proteome</keyword>
<evidence type="ECO:0000313" key="3">
    <source>
        <dbReference type="Proteomes" id="UP000233556"/>
    </source>
</evidence>
<dbReference type="GO" id="GO:0003964">
    <property type="term" value="F:RNA-directed DNA polymerase activity"/>
    <property type="evidence" value="ECO:0007669"/>
    <property type="project" value="UniProtKB-KW"/>
</dbReference>
<dbReference type="PROSITE" id="PS50878">
    <property type="entry name" value="RT_POL"/>
    <property type="match status" value="1"/>
</dbReference>
<sequence>MKGKANKVDAVVAVYYWPPSQDNNTDKLFDKELRDISRSGVLVLFHDFSLPDLNWEYHKVDKNRPSKFLKSVADDFLVQRLTLKSLIWIRYNRITYESSIPQIMEKNLLETMLRYMEDREVIQDSQHGFTKSCLTNPVAFYDGVPRVDKGKATDVIYLDFFKSFETVPHNILLSKLERYGFDGWTVQWMKDWLDSCIQGIAVNGSMSRGRSVTSGVPQGSILGLVLFSIFTNDIVGLNAPSTTLPMTPS</sequence>
<reference evidence="3" key="1">
    <citation type="submission" date="2017-11" db="EMBL/GenBank/DDBJ databases">
        <authorList>
            <person name="Lima N.C."/>
            <person name="Parody-Merino A.M."/>
            <person name="Battley P.F."/>
            <person name="Fidler A.E."/>
            <person name="Prosdocimi F."/>
        </authorList>
    </citation>
    <scope>NUCLEOTIDE SEQUENCE [LARGE SCALE GENOMIC DNA]</scope>
</reference>
<keyword evidence="2" id="KW-0548">Nucleotidyltransferase</keyword>